<dbReference type="Gene3D" id="3.40.850.10">
    <property type="entry name" value="Kinesin motor domain"/>
    <property type="match status" value="1"/>
</dbReference>
<evidence type="ECO:0000313" key="9">
    <source>
        <dbReference type="Ensembl" id="ENSPMAP00000007061.1"/>
    </source>
</evidence>
<dbReference type="STRING" id="7757.ENSPMAP00000007061"/>
<dbReference type="InterPro" id="IPR027417">
    <property type="entry name" value="P-loop_NTPase"/>
</dbReference>
<keyword evidence="5 7" id="KW-0518">Myosin</keyword>
<dbReference type="Pfam" id="PF00063">
    <property type="entry name" value="Myosin_head"/>
    <property type="match status" value="1"/>
</dbReference>
<evidence type="ECO:0000256" key="7">
    <source>
        <dbReference type="PROSITE-ProRule" id="PRU00782"/>
    </source>
</evidence>
<dbReference type="Gene3D" id="1.20.5.4820">
    <property type="match status" value="1"/>
</dbReference>
<comment type="caution">
    <text evidence="7">Lacks conserved residue(s) required for the propagation of feature annotation.</text>
</comment>
<keyword evidence="2" id="KW-0963">Cytoplasm</keyword>
<proteinExistence type="inferred from homology"/>
<dbReference type="Gene3D" id="1.20.58.530">
    <property type="match status" value="1"/>
</dbReference>
<evidence type="ECO:0000256" key="6">
    <source>
        <dbReference type="ARBA" id="ARBA00023175"/>
    </source>
</evidence>
<keyword evidence="3" id="KW-0547">Nucleotide-binding</keyword>
<feature type="region of interest" description="Actin-binding" evidence="7">
    <location>
        <begin position="151"/>
        <end position="173"/>
    </location>
</feature>
<dbReference type="PANTHER" id="PTHR46184">
    <property type="entry name" value="UNCONVENTIONAL MYOSIN-IXB-LIKE PROTEIN"/>
    <property type="match status" value="1"/>
</dbReference>
<accession>S4RPC5</accession>
<dbReference type="AlphaFoldDB" id="S4RPC5"/>
<reference evidence="9" key="2">
    <citation type="submission" date="2025-09" db="UniProtKB">
        <authorList>
            <consortium name="Ensembl"/>
        </authorList>
    </citation>
    <scope>IDENTIFICATION</scope>
</reference>
<dbReference type="PANTHER" id="PTHR46184:SF5">
    <property type="entry name" value="UNCONVENTIONAL MYOSIN-IXA-LIKE"/>
    <property type="match status" value="1"/>
</dbReference>
<feature type="domain" description="Myosin motor" evidence="8">
    <location>
        <begin position="1"/>
        <end position="270"/>
    </location>
</feature>
<dbReference type="GO" id="GO:0005884">
    <property type="term" value="C:actin filament"/>
    <property type="evidence" value="ECO:0007669"/>
    <property type="project" value="TreeGrafter"/>
</dbReference>
<dbReference type="GO" id="GO:0005524">
    <property type="term" value="F:ATP binding"/>
    <property type="evidence" value="ECO:0007669"/>
    <property type="project" value="UniProtKB-KW"/>
</dbReference>
<dbReference type="SMART" id="SM00242">
    <property type="entry name" value="MYSc"/>
    <property type="match status" value="1"/>
</dbReference>
<dbReference type="GO" id="GO:0016459">
    <property type="term" value="C:myosin complex"/>
    <property type="evidence" value="ECO:0007669"/>
    <property type="project" value="UniProtKB-KW"/>
</dbReference>
<keyword evidence="6" id="KW-0505">Motor protein</keyword>
<dbReference type="Ensembl" id="ENSPMAT00000007092.1">
    <property type="protein sequence ID" value="ENSPMAP00000007061.1"/>
    <property type="gene ID" value="ENSPMAG00000006412.1"/>
</dbReference>
<evidence type="ECO:0000256" key="1">
    <source>
        <dbReference type="ARBA" id="ARBA00004496"/>
    </source>
</evidence>
<evidence type="ECO:0000256" key="5">
    <source>
        <dbReference type="ARBA" id="ARBA00023123"/>
    </source>
</evidence>
<dbReference type="FunFam" id="3.40.850.10:FF:000008">
    <property type="entry name" value="Putative unconventional myosin-IXa"/>
    <property type="match status" value="1"/>
</dbReference>
<dbReference type="HOGENOM" id="CLU_759812_0_0_1"/>
<sequence>SSSFLMHPVHQRSLQILRRCSQERVADSSHAGAPLSSSLPWYRVVNTPSKTVTCDPRDGGCGMRRRGSWDVSRDDIFACAASTRLRERTNSMFCRKNNSKPKINLPKHLVDIRSLQHVVRLSQHERPAHALLQPHPKKRPPSISAQFQASLNKLLDTLNQALPYFIRCLRSNDRKDPMRFDEELVLRQLRYTGMLETVRIRRAGYSTKYTFQEFKERFGVLMPRDAEPGQADVGSLLQSLRLDPNNYQIGRTKVFLKESARQFVQDCLHDEVSRRVVLLQRHLRCRRDRAAFQRQRNASLLLQVLLPLSLKSVLRAVQQQRRDSKYGNPAVPAAIIFQVWWRARRSRASFVRMRAAVVGLQARWR</sequence>
<dbReference type="GO" id="GO:0005737">
    <property type="term" value="C:cytoplasm"/>
    <property type="evidence" value="ECO:0007669"/>
    <property type="project" value="UniProtKB-SubCell"/>
</dbReference>
<comment type="subcellular location">
    <subcellularLocation>
        <location evidence="1">Cytoplasm</location>
    </subcellularLocation>
</comment>
<dbReference type="GO" id="GO:0035556">
    <property type="term" value="P:intracellular signal transduction"/>
    <property type="evidence" value="ECO:0007669"/>
    <property type="project" value="InterPro"/>
</dbReference>
<dbReference type="GO" id="GO:0000146">
    <property type="term" value="F:microfilament motor activity"/>
    <property type="evidence" value="ECO:0007669"/>
    <property type="project" value="InterPro"/>
</dbReference>
<dbReference type="SUPFAM" id="SSF52540">
    <property type="entry name" value="P-loop containing nucleoside triphosphate hydrolases"/>
    <property type="match status" value="1"/>
</dbReference>
<dbReference type="InterPro" id="IPR036961">
    <property type="entry name" value="Kinesin_motor_dom_sf"/>
</dbReference>
<dbReference type="InterPro" id="IPR046987">
    <property type="entry name" value="Myo9"/>
</dbReference>
<evidence type="ECO:0000259" key="8">
    <source>
        <dbReference type="PROSITE" id="PS51456"/>
    </source>
</evidence>
<evidence type="ECO:0000256" key="3">
    <source>
        <dbReference type="ARBA" id="ARBA00022741"/>
    </source>
</evidence>
<dbReference type="GeneTree" id="ENSGT00940000156845"/>
<keyword evidence="4" id="KW-0067">ATP-binding</keyword>
<dbReference type="InterPro" id="IPR001609">
    <property type="entry name" value="Myosin_head_motor_dom-like"/>
</dbReference>
<keyword evidence="7" id="KW-0009">Actin-binding</keyword>
<reference evidence="9" key="1">
    <citation type="submission" date="2025-08" db="UniProtKB">
        <authorList>
            <consortium name="Ensembl"/>
        </authorList>
    </citation>
    <scope>IDENTIFICATION</scope>
</reference>
<dbReference type="PROSITE" id="PS51456">
    <property type="entry name" value="MYOSIN_MOTOR"/>
    <property type="match status" value="1"/>
</dbReference>
<evidence type="ECO:0000256" key="4">
    <source>
        <dbReference type="ARBA" id="ARBA00022840"/>
    </source>
</evidence>
<evidence type="ECO:0000256" key="2">
    <source>
        <dbReference type="ARBA" id="ARBA00022490"/>
    </source>
</evidence>
<name>S4RPC5_PETMA</name>
<dbReference type="GO" id="GO:0051015">
    <property type="term" value="F:actin filament binding"/>
    <property type="evidence" value="ECO:0007669"/>
    <property type="project" value="TreeGrafter"/>
</dbReference>
<dbReference type="GO" id="GO:0005096">
    <property type="term" value="F:GTPase activator activity"/>
    <property type="evidence" value="ECO:0007669"/>
    <property type="project" value="InterPro"/>
</dbReference>
<comment type="similarity">
    <text evidence="7">Belongs to the TRAFAC class myosin-kinesin ATPase superfamily. Myosin family.</text>
</comment>
<organism evidence="9">
    <name type="scientific">Petromyzon marinus</name>
    <name type="common">Sea lamprey</name>
    <dbReference type="NCBI Taxonomy" id="7757"/>
    <lineage>
        <taxon>Eukaryota</taxon>
        <taxon>Metazoa</taxon>
        <taxon>Chordata</taxon>
        <taxon>Craniata</taxon>
        <taxon>Vertebrata</taxon>
        <taxon>Cyclostomata</taxon>
        <taxon>Hyperoartia</taxon>
        <taxon>Petromyzontiformes</taxon>
        <taxon>Petromyzontidae</taxon>
        <taxon>Petromyzon</taxon>
    </lineage>
</organism>
<protein>
    <recommendedName>
        <fullName evidence="8">Myosin motor domain-containing protein</fullName>
    </recommendedName>
</protein>